<dbReference type="GO" id="GO:0005509">
    <property type="term" value="F:calcium ion binding"/>
    <property type="evidence" value="ECO:0007669"/>
    <property type="project" value="InterPro"/>
</dbReference>
<dbReference type="AlphaFoldDB" id="A0A1W1EIN7"/>
<organism evidence="1">
    <name type="scientific">hydrothermal vent metagenome</name>
    <dbReference type="NCBI Taxonomy" id="652676"/>
    <lineage>
        <taxon>unclassified sequences</taxon>
        <taxon>metagenomes</taxon>
        <taxon>ecological metagenomes</taxon>
    </lineage>
</organism>
<dbReference type="SUPFAM" id="SSF103647">
    <property type="entry name" value="TSP type-3 repeat"/>
    <property type="match status" value="1"/>
</dbReference>
<proteinExistence type="predicted"/>
<name>A0A1W1EIN7_9ZZZZ</name>
<sequence>MIREFFLILSLSIIPIYALDSDMDGVSDKLDKCPNTPFFNQVDAYGCPNSKLILPQDSRDGLYITLGYGFNHNEDLKENEEKQYNSLLSINYYQNNWNYMLILGYFYNQSNQYLKDTIFQLKRTFELRDTLKISLGAGIKLPTYKFDGNKIDYQLQSSFIYYHTTNLSFFGGVGYEFINDRDTQDKVQNIASLYLGSGYFWSNDLYSNISYSYKQSKFQSQHNLNLLQTTLFYKFNEQYFATISYSQEILDDDLHNAFSINIGYTFW</sequence>
<protein>
    <submittedName>
        <fullName evidence="1">Uncharacterized protein</fullName>
    </submittedName>
</protein>
<dbReference type="EMBL" id="FRYL01000016">
    <property type="protein sequence ID" value="SHO80696.1"/>
    <property type="molecule type" value="Genomic_DNA"/>
</dbReference>
<accession>A0A1W1EIN7</accession>
<reference evidence="1" key="1">
    <citation type="submission" date="2016-10" db="EMBL/GenBank/DDBJ databases">
        <authorList>
            <person name="de Groot N.N."/>
        </authorList>
    </citation>
    <scope>NUCLEOTIDE SEQUENCE</scope>
</reference>
<gene>
    <name evidence="1" type="ORF">MNB_SV-15-299</name>
</gene>
<dbReference type="InterPro" id="IPR028974">
    <property type="entry name" value="TSP_type-3_rpt"/>
</dbReference>
<evidence type="ECO:0000313" key="1">
    <source>
        <dbReference type="EMBL" id="SHO80696.1"/>
    </source>
</evidence>